<dbReference type="GO" id="GO:0000288">
    <property type="term" value="P:nuclear-transcribed mRNA catabolic process, deadenylation-dependent decay"/>
    <property type="evidence" value="ECO:0000318"/>
    <property type="project" value="GO_Central"/>
</dbReference>
<evidence type="ECO:0000259" key="1">
    <source>
        <dbReference type="Pfam" id="PF04054"/>
    </source>
</evidence>
<proteinExistence type="predicted"/>
<sequence>MSLFLFPSGSNNDFKQERLAESKSILLKPVREIFDACYNLLGNQKKMKLVCLLRCLLEMPITPDYAAVVGWFAINNLIPSPTLYLYFNLLLEKKDTYYGEQCCIAMAQEILLYGYKFPSFLESVATTPGFLYRRPDLFIAINQVLETSVPVDSYVSRNHFAIPTPPRPFQIPAKPHFNLLPISKSPHEPPMKATLEEVVQQAYLMQEEHRRHYLISYVLNSPIPDILREAPKVLLEAICVYAKHLISNAITDGKGVLRWERCSYHLQLHQIGIWIGLLSISRGPPPPLYYLDMHKLLKESIRLGCFQEAVILLTGYYSRASSIYQLPNPYTAGLLEIMAAVVNFPGVRHDIHQAVDNFASMLNTNIQFFYNRPVDIDPTSFDMHAVFQVDPDTHETFLAPRTNSSILSENPNDIYNFFNYVPNVSNFPRQYAQMFEMANFVRKYYFIGEGHSIQTPKLGIAPARLINMIFSLSMASNPVLSKSAAKILRQILIDYPAIIDANRLRYAFPNHTTISTLLEANKLDLTSLNNILSDILASRDLGPSAISLIHRTMPLIFKAHRKHPEINFTSLYMLTGMQPPMDDPRLPTPDHAFIPLLRYFVQFCRSGDEISKQEFISKFVPGSSAQVTALIQLVLASVDEDSKDYSAIDCYASVVPFLPQKVLTESLLPGLFKACELMNPHAVITHQGAIFRVAWETFSALEDLHPQRLISFFMHYGPGSMPGFAASWMQLVIHPHVFPVLIDSADPTSLHFCLRYLVCILKLAVNMPESFYRPVVCIFTTLCDEFPSFVISYHCLLLEHIPPRAVQLRNIILNTSLNQSSLAPPPIGITFGSSQEMKALKQKIEPFVLDRVSQNIDENVSEICDLVKVISQTDSSVVWRIVYFCIAYWLSKHDAFNNQAQILEVFIGFVRISPIFFSIIMDHVRYRNSHTTFCQNVLVSIFSRLGDNLKEQMILELIRRHLCVTKPPESLHEVFEHLWKNEQEQVLQIGMKSMKKEEFLEIVRIIIGPTV</sequence>
<dbReference type="VEuPathDB" id="TrichDB:TVAG_469840"/>
<dbReference type="KEGG" id="tva:4748601"/>
<feature type="domain" description="CCR4-Not complex component Not1 C-terminal" evidence="1">
    <location>
        <begin position="708"/>
        <end position="839"/>
    </location>
</feature>
<organism evidence="2 3">
    <name type="scientific">Trichomonas vaginalis (strain ATCC PRA-98 / G3)</name>
    <dbReference type="NCBI Taxonomy" id="412133"/>
    <lineage>
        <taxon>Eukaryota</taxon>
        <taxon>Metamonada</taxon>
        <taxon>Parabasalia</taxon>
        <taxon>Trichomonadida</taxon>
        <taxon>Trichomonadidae</taxon>
        <taxon>Trichomonas</taxon>
    </lineage>
</organism>
<dbReference type="Proteomes" id="UP000001542">
    <property type="component" value="Unassembled WGS sequence"/>
</dbReference>
<dbReference type="RefSeq" id="XP_001303839.1">
    <property type="nucleotide sequence ID" value="XM_001303838.1"/>
</dbReference>
<dbReference type="SUPFAM" id="SSF48371">
    <property type="entry name" value="ARM repeat"/>
    <property type="match status" value="1"/>
</dbReference>
<dbReference type="PANTHER" id="PTHR13162:SF8">
    <property type="entry name" value="CCR4-NOT TRANSCRIPTION COMPLEX SUBUNIT 1"/>
    <property type="match status" value="1"/>
</dbReference>
<evidence type="ECO:0000313" key="2">
    <source>
        <dbReference type="EMBL" id="EAX90909.1"/>
    </source>
</evidence>
<name>A2FW00_TRIV3</name>
<dbReference type="FunFam" id="1.25.40.800:FF:000010">
    <property type="entry name" value="Uncharacterized protein"/>
    <property type="match status" value="1"/>
</dbReference>
<dbReference type="InterPro" id="IPR040398">
    <property type="entry name" value="Not1"/>
</dbReference>
<dbReference type="AlphaFoldDB" id="A2FW00"/>
<dbReference type="GO" id="GO:0017148">
    <property type="term" value="P:negative regulation of translation"/>
    <property type="evidence" value="ECO:0007669"/>
    <property type="project" value="InterPro"/>
</dbReference>
<dbReference type="EMBL" id="DS114073">
    <property type="protein sequence ID" value="EAX90909.1"/>
    <property type="molecule type" value="Genomic_DNA"/>
</dbReference>
<dbReference type="FunFam" id="1.25.40.790:FF:000016">
    <property type="entry name" value="Uncharacterized protein"/>
    <property type="match status" value="1"/>
</dbReference>
<accession>A2FW00</accession>
<reference evidence="2" key="1">
    <citation type="submission" date="2006-10" db="EMBL/GenBank/DDBJ databases">
        <authorList>
            <person name="Amadeo P."/>
            <person name="Zhao Q."/>
            <person name="Wortman J."/>
            <person name="Fraser-Liggett C."/>
            <person name="Carlton J."/>
        </authorList>
    </citation>
    <scope>NUCLEOTIDE SEQUENCE</scope>
    <source>
        <strain evidence="2">G3</strain>
    </source>
</reference>
<dbReference type="Gene3D" id="1.25.40.800">
    <property type="match status" value="1"/>
</dbReference>
<dbReference type="SMR" id="A2FW00"/>
<dbReference type="OrthoDB" id="1933107at2759"/>
<dbReference type="FunFam" id="1.25.40.180:FF:000150">
    <property type="match status" value="1"/>
</dbReference>
<protein>
    <recommendedName>
        <fullName evidence="1">CCR4-Not complex component Not1 C-terminal domain-containing protein</fullName>
    </recommendedName>
</protein>
<gene>
    <name evidence="2" type="ORF">TVAG_469840</name>
</gene>
<dbReference type="Gene3D" id="1.25.40.180">
    <property type="match status" value="1"/>
</dbReference>
<dbReference type="VEuPathDB" id="TrichDB:TVAGG3_1021530"/>
<keyword evidence="3" id="KW-1185">Reference proteome</keyword>
<dbReference type="PANTHER" id="PTHR13162">
    <property type="entry name" value="CCR4-NOT TRANSCRIPTION COMPLEX"/>
    <property type="match status" value="1"/>
</dbReference>
<dbReference type="GO" id="GO:0060090">
    <property type="term" value="F:molecular adaptor activity"/>
    <property type="evidence" value="ECO:0000318"/>
    <property type="project" value="GO_Central"/>
</dbReference>
<reference evidence="2" key="2">
    <citation type="journal article" date="2007" name="Science">
        <title>Draft genome sequence of the sexually transmitted pathogen Trichomonas vaginalis.</title>
        <authorList>
            <person name="Carlton J.M."/>
            <person name="Hirt R.P."/>
            <person name="Silva J.C."/>
            <person name="Delcher A.L."/>
            <person name="Schatz M."/>
            <person name="Zhao Q."/>
            <person name="Wortman J.R."/>
            <person name="Bidwell S.L."/>
            <person name="Alsmark U.C.M."/>
            <person name="Besteiro S."/>
            <person name="Sicheritz-Ponten T."/>
            <person name="Noel C.J."/>
            <person name="Dacks J.B."/>
            <person name="Foster P.G."/>
            <person name="Simillion C."/>
            <person name="Van de Peer Y."/>
            <person name="Miranda-Saavedra D."/>
            <person name="Barton G.J."/>
            <person name="Westrop G.D."/>
            <person name="Mueller S."/>
            <person name="Dessi D."/>
            <person name="Fiori P.L."/>
            <person name="Ren Q."/>
            <person name="Paulsen I."/>
            <person name="Zhang H."/>
            <person name="Bastida-Corcuera F.D."/>
            <person name="Simoes-Barbosa A."/>
            <person name="Brown M.T."/>
            <person name="Hayes R.D."/>
            <person name="Mukherjee M."/>
            <person name="Okumura C.Y."/>
            <person name="Schneider R."/>
            <person name="Smith A.J."/>
            <person name="Vanacova S."/>
            <person name="Villalvazo M."/>
            <person name="Haas B.J."/>
            <person name="Pertea M."/>
            <person name="Feldblyum T.V."/>
            <person name="Utterback T.R."/>
            <person name="Shu C.L."/>
            <person name="Osoegawa K."/>
            <person name="de Jong P.J."/>
            <person name="Hrdy I."/>
            <person name="Horvathova L."/>
            <person name="Zubacova Z."/>
            <person name="Dolezal P."/>
            <person name="Malik S.B."/>
            <person name="Logsdon J.M. Jr."/>
            <person name="Henze K."/>
            <person name="Gupta A."/>
            <person name="Wang C.C."/>
            <person name="Dunne R.L."/>
            <person name="Upcroft J.A."/>
            <person name="Upcroft P."/>
            <person name="White O."/>
            <person name="Salzberg S.L."/>
            <person name="Tang P."/>
            <person name="Chiu C.-H."/>
            <person name="Lee Y.-S."/>
            <person name="Embley T.M."/>
            <person name="Coombs G.H."/>
            <person name="Mottram J.C."/>
            <person name="Tachezy J."/>
            <person name="Fraser-Liggett C.M."/>
            <person name="Johnson P.J."/>
        </authorList>
    </citation>
    <scope>NUCLEOTIDE SEQUENCE [LARGE SCALE GENOMIC DNA]</scope>
    <source>
        <strain evidence="2">G3</strain>
    </source>
</reference>
<dbReference type="InParanoid" id="A2FW00"/>
<dbReference type="GO" id="GO:0030015">
    <property type="term" value="C:CCR4-NOT core complex"/>
    <property type="evidence" value="ECO:0000318"/>
    <property type="project" value="GO_Central"/>
</dbReference>
<feature type="domain" description="CCR4-Not complex component Not1 C-terminal" evidence="1">
    <location>
        <begin position="916"/>
        <end position="985"/>
    </location>
</feature>
<dbReference type="STRING" id="5722.A2FW00"/>
<dbReference type="GO" id="GO:0000932">
    <property type="term" value="C:P-body"/>
    <property type="evidence" value="ECO:0000318"/>
    <property type="project" value="GO_Central"/>
</dbReference>
<dbReference type="Gene3D" id="1.25.40.790">
    <property type="match status" value="1"/>
</dbReference>
<dbReference type="InterPro" id="IPR007196">
    <property type="entry name" value="CCR4-Not_Not1_C"/>
</dbReference>
<dbReference type="InterPro" id="IPR016024">
    <property type="entry name" value="ARM-type_fold"/>
</dbReference>
<dbReference type="eggNOG" id="KOG1831">
    <property type="taxonomic scope" value="Eukaryota"/>
</dbReference>
<evidence type="ECO:0000313" key="3">
    <source>
        <dbReference type="Proteomes" id="UP000001542"/>
    </source>
</evidence>
<dbReference type="Pfam" id="PF04054">
    <property type="entry name" value="Not1"/>
    <property type="match status" value="2"/>
</dbReference>